<dbReference type="Pfam" id="PF00583">
    <property type="entry name" value="Acetyltransf_1"/>
    <property type="match status" value="1"/>
</dbReference>
<dbReference type="PROSITE" id="PS51186">
    <property type="entry name" value="GNAT"/>
    <property type="match status" value="1"/>
</dbReference>
<reference evidence="2 3" key="1">
    <citation type="journal article" date="2012" name="Science">
        <title>Ecological populations of bacteria act as socially cohesive units of antibiotic production and resistance.</title>
        <authorList>
            <person name="Cordero O.X."/>
            <person name="Wildschutte H."/>
            <person name="Kirkup B."/>
            <person name="Proehl S."/>
            <person name="Ngo L."/>
            <person name="Hussain F."/>
            <person name="Le Roux F."/>
            <person name="Mincer T."/>
            <person name="Polz M.F."/>
        </authorList>
    </citation>
    <scope>NUCLEOTIDE SEQUENCE [LARGE SCALE GENOMIC DNA]</scope>
    <source>
        <strain evidence="2 3">FF-454</strain>
    </source>
</reference>
<dbReference type="InterPro" id="IPR016181">
    <property type="entry name" value="Acyl_CoA_acyltransferase"/>
</dbReference>
<proteinExistence type="predicted"/>
<dbReference type="AlphaFoldDB" id="A0A1E5BY98"/>
<evidence type="ECO:0000259" key="1">
    <source>
        <dbReference type="PROSITE" id="PS51186"/>
    </source>
</evidence>
<accession>A0A1E5BY98</accession>
<organism evidence="2 3">
    <name type="scientific">Enterovibrio norvegicus FF-454</name>
    <dbReference type="NCBI Taxonomy" id="1185651"/>
    <lineage>
        <taxon>Bacteria</taxon>
        <taxon>Pseudomonadati</taxon>
        <taxon>Pseudomonadota</taxon>
        <taxon>Gammaproteobacteria</taxon>
        <taxon>Vibrionales</taxon>
        <taxon>Vibrionaceae</taxon>
        <taxon>Enterovibrio</taxon>
    </lineage>
</organism>
<sequence length="159" mass="18144">MLLVPFEAADAPQLCDWIPNARDNYLWGGPAFEFPITVEQVAAHLAKPEVRPFLFRQQGEAVGYIELYRVSATEYRLCRVLIAAENSRGQGWGKAMVSLALDVAFEEPKITTVSLAVFERNQIAVACYTALGFDLLQEETKTREFQEETWTLLRMQKRR</sequence>
<protein>
    <submittedName>
        <fullName evidence="2">GNAT family N-acetyltransferase</fullName>
    </submittedName>
</protein>
<feature type="domain" description="N-acetyltransferase" evidence="1">
    <location>
        <begin position="1"/>
        <end position="159"/>
    </location>
</feature>
<evidence type="ECO:0000313" key="3">
    <source>
        <dbReference type="Proteomes" id="UP000095039"/>
    </source>
</evidence>
<evidence type="ECO:0000313" key="2">
    <source>
        <dbReference type="EMBL" id="OEE58213.1"/>
    </source>
</evidence>
<dbReference type="PANTHER" id="PTHR43415:SF5">
    <property type="entry name" value="ACETYLTRANSFERASE"/>
    <property type="match status" value="1"/>
</dbReference>
<dbReference type="EMBL" id="AJWN02000098">
    <property type="protein sequence ID" value="OEE58213.1"/>
    <property type="molecule type" value="Genomic_DNA"/>
</dbReference>
<dbReference type="Proteomes" id="UP000095039">
    <property type="component" value="Unassembled WGS sequence"/>
</dbReference>
<gene>
    <name evidence="2" type="ORF">A1OK_15990</name>
</gene>
<dbReference type="InterPro" id="IPR000182">
    <property type="entry name" value="GNAT_dom"/>
</dbReference>
<keyword evidence="3" id="KW-1185">Reference proteome</keyword>
<dbReference type="Gene3D" id="3.40.630.30">
    <property type="match status" value="1"/>
</dbReference>
<dbReference type="RefSeq" id="WP_016959647.1">
    <property type="nucleotide sequence ID" value="NZ_AJWN02000098.1"/>
</dbReference>
<dbReference type="SUPFAM" id="SSF55729">
    <property type="entry name" value="Acyl-CoA N-acyltransferases (Nat)"/>
    <property type="match status" value="1"/>
</dbReference>
<dbReference type="GO" id="GO:0016747">
    <property type="term" value="F:acyltransferase activity, transferring groups other than amino-acyl groups"/>
    <property type="evidence" value="ECO:0007669"/>
    <property type="project" value="InterPro"/>
</dbReference>
<dbReference type="PANTHER" id="PTHR43415">
    <property type="entry name" value="SPERMIDINE N(1)-ACETYLTRANSFERASE"/>
    <property type="match status" value="1"/>
</dbReference>
<name>A0A1E5BY98_9GAMM</name>
<dbReference type="CDD" id="cd04301">
    <property type="entry name" value="NAT_SF"/>
    <property type="match status" value="1"/>
</dbReference>
<comment type="caution">
    <text evidence="2">The sequence shown here is derived from an EMBL/GenBank/DDBJ whole genome shotgun (WGS) entry which is preliminary data.</text>
</comment>